<accession>A0A2K8QG89</accession>
<name>A0A2K8QG89_9GAMM</name>
<sequence>MDCVILIDCVILMEHVILMNCISRILIILDFKIVTICIQKHTVIFLKSAGAACNKEKYLKTESISQVKNNSSDINTAIE</sequence>
<gene>
    <name evidence="1" type="ORF">CVE23_00160</name>
</gene>
<dbReference type="KEGG" id="dfn:CVE23_00160"/>
<dbReference type="AlphaFoldDB" id="A0A2K8QG89"/>
<evidence type="ECO:0000313" key="1">
    <source>
        <dbReference type="EMBL" id="ATZ92527.1"/>
    </source>
</evidence>
<dbReference type="Proteomes" id="UP000231901">
    <property type="component" value="Chromosome"/>
</dbReference>
<organism evidence="1 2">
    <name type="scientific">Dickeya fangzhongdai</name>
    <dbReference type="NCBI Taxonomy" id="1778540"/>
    <lineage>
        <taxon>Bacteria</taxon>
        <taxon>Pseudomonadati</taxon>
        <taxon>Pseudomonadota</taxon>
        <taxon>Gammaproteobacteria</taxon>
        <taxon>Enterobacterales</taxon>
        <taxon>Pectobacteriaceae</taxon>
        <taxon>Dickeya</taxon>
    </lineage>
</organism>
<dbReference type="EMBL" id="CP025003">
    <property type="protein sequence ID" value="ATZ92527.1"/>
    <property type="molecule type" value="Genomic_DNA"/>
</dbReference>
<evidence type="ECO:0000313" key="2">
    <source>
        <dbReference type="Proteomes" id="UP000231901"/>
    </source>
</evidence>
<protein>
    <submittedName>
        <fullName evidence="1">Uncharacterized protein</fullName>
    </submittedName>
</protein>
<proteinExistence type="predicted"/>
<keyword evidence="2" id="KW-1185">Reference proteome</keyword>
<reference evidence="2" key="1">
    <citation type="journal article" date="2018" name="Genome Announc.">
        <title>Complete genome sequence of a Dickeya fangzhongdai type strain causing bleeding canker of pear tree trunks.</title>
        <authorList>
            <person name="Zhao Y."/>
            <person name="Tian Y."/>
            <person name="Li X."/>
            <person name="Hu B."/>
        </authorList>
    </citation>
    <scope>NUCLEOTIDE SEQUENCE [LARGE SCALE GENOMIC DNA]</scope>
    <source>
        <strain evidence="2">DSM 101947</strain>
    </source>
</reference>